<feature type="region of interest" description="Disordered" evidence="1">
    <location>
        <begin position="1"/>
        <end position="43"/>
    </location>
</feature>
<dbReference type="OrthoDB" id="2691415at2759"/>
<evidence type="ECO:0000256" key="1">
    <source>
        <dbReference type="SAM" id="MobiDB-lite"/>
    </source>
</evidence>
<dbReference type="AlphaFoldDB" id="A0A0D0BLM4"/>
<evidence type="ECO:0000313" key="3">
    <source>
        <dbReference type="EMBL" id="KIK72567.1"/>
    </source>
</evidence>
<dbReference type="Pfam" id="PF03732">
    <property type="entry name" value="Retrotrans_gag"/>
    <property type="match status" value="1"/>
</dbReference>
<feature type="domain" description="Retrotransposon gag" evidence="2">
    <location>
        <begin position="99"/>
        <end position="185"/>
    </location>
</feature>
<dbReference type="STRING" id="930991.A0A0D0BLM4"/>
<protein>
    <recommendedName>
        <fullName evidence="2">Retrotransposon gag domain-containing protein</fullName>
    </recommendedName>
</protein>
<dbReference type="HOGENOM" id="CLU_033743_3_2_1"/>
<reference evidence="4" key="2">
    <citation type="submission" date="2015-01" db="EMBL/GenBank/DDBJ databases">
        <title>Evolutionary Origins and Diversification of the Mycorrhizal Mutualists.</title>
        <authorList>
            <consortium name="DOE Joint Genome Institute"/>
            <consortium name="Mycorrhizal Genomics Consortium"/>
            <person name="Kohler A."/>
            <person name="Kuo A."/>
            <person name="Nagy L.G."/>
            <person name="Floudas D."/>
            <person name="Copeland A."/>
            <person name="Barry K.W."/>
            <person name="Cichocki N."/>
            <person name="Veneault-Fourrey C."/>
            <person name="LaButti K."/>
            <person name="Lindquist E.A."/>
            <person name="Lipzen A."/>
            <person name="Lundell T."/>
            <person name="Morin E."/>
            <person name="Murat C."/>
            <person name="Riley R."/>
            <person name="Ohm R."/>
            <person name="Sun H."/>
            <person name="Tunlid A."/>
            <person name="Henrissat B."/>
            <person name="Grigoriev I.V."/>
            <person name="Hibbett D.S."/>
            <person name="Martin F."/>
        </authorList>
    </citation>
    <scope>NUCLEOTIDE SEQUENCE [LARGE SCALE GENOMIC DNA]</scope>
    <source>
        <strain evidence="4">Ve08.2h10</strain>
    </source>
</reference>
<dbReference type="EMBL" id="KN830687">
    <property type="protein sequence ID" value="KIK72567.1"/>
    <property type="molecule type" value="Genomic_DNA"/>
</dbReference>
<dbReference type="InterPro" id="IPR005162">
    <property type="entry name" value="Retrotrans_gag_dom"/>
</dbReference>
<feature type="compositionally biased region" description="Polar residues" evidence="1">
    <location>
        <begin position="1"/>
        <end position="11"/>
    </location>
</feature>
<dbReference type="Proteomes" id="UP000054538">
    <property type="component" value="Unassembled WGS sequence"/>
</dbReference>
<reference evidence="3 4" key="1">
    <citation type="submission" date="2014-04" db="EMBL/GenBank/DDBJ databases">
        <authorList>
            <consortium name="DOE Joint Genome Institute"/>
            <person name="Kuo A."/>
            <person name="Kohler A."/>
            <person name="Jargeat P."/>
            <person name="Nagy L.G."/>
            <person name="Floudas D."/>
            <person name="Copeland A."/>
            <person name="Barry K.W."/>
            <person name="Cichocki N."/>
            <person name="Veneault-Fourrey C."/>
            <person name="LaButti K."/>
            <person name="Lindquist E.A."/>
            <person name="Lipzen A."/>
            <person name="Lundell T."/>
            <person name="Morin E."/>
            <person name="Murat C."/>
            <person name="Sun H."/>
            <person name="Tunlid A."/>
            <person name="Henrissat B."/>
            <person name="Grigoriev I.V."/>
            <person name="Hibbett D.S."/>
            <person name="Martin F."/>
            <person name="Nordberg H.P."/>
            <person name="Cantor M.N."/>
            <person name="Hua S.X."/>
        </authorList>
    </citation>
    <scope>NUCLEOTIDE SEQUENCE [LARGE SCALE GENOMIC DNA]</scope>
    <source>
        <strain evidence="3 4">Ve08.2h10</strain>
    </source>
</reference>
<keyword evidence="4" id="KW-1185">Reference proteome</keyword>
<name>A0A0D0BLM4_9AGAM</name>
<dbReference type="InParanoid" id="A0A0D0BLM4"/>
<sequence length="247" mass="27852">MPTLPPRNSASAPPDRDPPSDDEPGDDDPRSDGDRNPFDNDECIPLPPNPMMALTDAICGLANITCCNLTSEPSQRTKCELNFQDCPCAFRTDHTKVTFAQSYLKGMALEWFKPDLLHVEDLDLCPLWMNNYHKFLLKLQTNFGPHDPVADTEHQLDNLFMKDSQRINKYIVEFNHIASQTASRTKSLVWANPLRSLNSASSYKALMHATGSTSLKSTAKQSPPTHLRPNHTYRPLQSPYPTPLLRY</sequence>
<gene>
    <name evidence="3" type="ORF">PAXRUDRAFT_21839</name>
</gene>
<organism evidence="3 4">
    <name type="scientific">Paxillus rubicundulus Ve08.2h10</name>
    <dbReference type="NCBI Taxonomy" id="930991"/>
    <lineage>
        <taxon>Eukaryota</taxon>
        <taxon>Fungi</taxon>
        <taxon>Dikarya</taxon>
        <taxon>Basidiomycota</taxon>
        <taxon>Agaricomycotina</taxon>
        <taxon>Agaricomycetes</taxon>
        <taxon>Agaricomycetidae</taxon>
        <taxon>Boletales</taxon>
        <taxon>Paxilineae</taxon>
        <taxon>Paxillaceae</taxon>
        <taxon>Paxillus</taxon>
    </lineage>
</organism>
<accession>A0A0D0BLM4</accession>
<feature type="compositionally biased region" description="Polar residues" evidence="1">
    <location>
        <begin position="212"/>
        <end position="224"/>
    </location>
</feature>
<proteinExistence type="predicted"/>
<feature type="compositionally biased region" description="Basic and acidic residues" evidence="1">
    <location>
        <begin position="27"/>
        <end position="38"/>
    </location>
</feature>
<evidence type="ECO:0000259" key="2">
    <source>
        <dbReference type="Pfam" id="PF03732"/>
    </source>
</evidence>
<evidence type="ECO:0000313" key="4">
    <source>
        <dbReference type="Proteomes" id="UP000054538"/>
    </source>
</evidence>
<feature type="region of interest" description="Disordered" evidence="1">
    <location>
        <begin position="212"/>
        <end position="247"/>
    </location>
</feature>
<feature type="compositionally biased region" description="Pro residues" evidence="1">
    <location>
        <begin position="238"/>
        <end position="247"/>
    </location>
</feature>